<dbReference type="Pfam" id="PF01434">
    <property type="entry name" value="Peptidase_M41"/>
    <property type="match status" value="1"/>
</dbReference>
<feature type="region of interest" description="Disordered" evidence="16">
    <location>
        <begin position="620"/>
        <end position="648"/>
    </location>
</feature>
<evidence type="ECO:0000256" key="1">
    <source>
        <dbReference type="ARBA" id="ARBA00004370"/>
    </source>
</evidence>
<evidence type="ECO:0000256" key="7">
    <source>
        <dbReference type="ARBA" id="ARBA00022801"/>
    </source>
</evidence>
<comment type="caution">
    <text evidence="18">The sequence shown here is derived from an EMBL/GenBank/DDBJ whole genome shotgun (WGS) entry which is preliminary data.</text>
</comment>
<dbReference type="SUPFAM" id="SSF140990">
    <property type="entry name" value="FtsH protease domain-like"/>
    <property type="match status" value="1"/>
</dbReference>
<dbReference type="InterPro" id="IPR003960">
    <property type="entry name" value="ATPase_AAA_CS"/>
</dbReference>
<comment type="similarity">
    <text evidence="15">Belongs to the AAA ATPase family.</text>
</comment>
<dbReference type="GO" id="GO:0004176">
    <property type="term" value="F:ATP-dependent peptidase activity"/>
    <property type="evidence" value="ECO:0007669"/>
    <property type="project" value="InterPro"/>
</dbReference>
<keyword evidence="4 14" id="KW-0812">Transmembrane</keyword>
<gene>
    <name evidence="14 18" type="primary">ftsH</name>
    <name evidence="18" type="ORF">E3A20_14330</name>
</gene>
<keyword evidence="3 14" id="KW-0645">Protease</keyword>
<keyword evidence="19" id="KW-1185">Reference proteome</keyword>
<evidence type="ECO:0000256" key="4">
    <source>
        <dbReference type="ARBA" id="ARBA00022692"/>
    </source>
</evidence>
<evidence type="ECO:0000256" key="10">
    <source>
        <dbReference type="ARBA" id="ARBA00022989"/>
    </source>
</evidence>
<evidence type="ECO:0000256" key="11">
    <source>
        <dbReference type="ARBA" id="ARBA00023049"/>
    </source>
</evidence>
<evidence type="ECO:0000256" key="16">
    <source>
        <dbReference type="SAM" id="MobiDB-lite"/>
    </source>
</evidence>
<organism evidence="18 19">
    <name type="scientific">Planctomyces bekefii</name>
    <dbReference type="NCBI Taxonomy" id="1653850"/>
    <lineage>
        <taxon>Bacteria</taxon>
        <taxon>Pseudomonadati</taxon>
        <taxon>Planctomycetota</taxon>
        <taxon>Planctomycetia</taxon>
        <taxon>Planctomycetales</taxon>
        <taxon>Planctomycetaceae</taxon>
        <taxon>Planctomyces</taxon>
    </lineage>
</organism>
<keyword evidence="14" id="KW-1003">Cell membrane</keyword>
<keyword evidence="10 14" id="KW-1133">Transmembrane helix</keyword>
<dbReference type="GO" id="GO:0005524">
    <property type="term" value="F:ATP binding"/>
    <property type="evidence" value="ECO:0007669"/>
    <property type="project" value="UniProtKB-UniRule"/>
</dbReference>
<dbReference type="FunFam" id="3.40.50.300:FF:000001">
    <property type="entry name" value="ATP-dependent zinc metalloprotease FtsH"/>
    <property type="match status" value="1"/>
</dbReference>
<comment type="similarity">
    <text evidence="13 14">In the central section; belongs to the AAA ATPase family.</text>
</comment>
<dbReference type="GO" id="GO:0006508">
    <property type="term" value="P:proteolysis"/>
    <property type="evidence" value="ECO:0007669"/>
    <property type="project" value="UniProtKB-KW"/>
</dbReference>
<evidence type="ECO:0000256" key="5">
    <source>
        <dbReference type="ARBA" id="ARBA00022723"/>
    </source>
</evidence>
<evidence type="ECO:0000256" key="15">
    <source>
        <dbReference type="RuleBase" id="RU003651"/>
    </source>
</evidence>
<dbReference type="PANTHER" id="PTHR23076:SF113">
    <property type="entry name" value="ATP-DEPENDENT ZINC METALLOPROTEASE FTSH 1, CHLOROPLASTIC-RELATED"/>
    <property type="match status" value="1"/>
</dbReference>
<keyword evidence="9 14" id="KW-0067">ATP-binding</keyword>
<dbReference type="InterPro" id="IPR003593">
    <property type="entry name" value="AAA+_ATPase"/>
</dbReference>
<keyword evidence="8 14" id="KW-0862">Zinc</keyword>
<dbReference type="Gene3D" id="1.10.8.60">
    <property type="match status" value="1"/>
</dbReference>
<evidence type="ECO:0000256" key="6">
    <source>
        <dbReference type="ARBA" id="ARBA00022741"/>
    </source>
</evidence>
<evidence type="ECO:0000313" key="18">
    <source>
        <dbReference type="EMBL" id="TWW09438.1"/>
    </source>
</evidence>
<name>A0A5C6M4D4_9PLAN</name>
<dbReference type="SUPFAM" id="SSF52540">
    <property type="entry name" value="P-loop containing nucleoside triphosphate hydrolases"/>
    <property type="match status" value="1"/>
</dbReference>
<dbReference type="Pfam" id="PF17862">
    <property type="entry name" value="AAA_lid_3"/>
    <property type="match status" value="1"/>
</dbReference>
<keyword evidence="7 14" id="KW-0378">Hydrolase</keyword>
<feature type="binding site" evidence="14">
    <location>
        <position position="477"/>
    </location>
    <ligand>
        <name>Zn(2+)</name>
        <dbReference type="ChEBI" id="CHEBI:29105"/>
        <note>catalytic</note>
    </ligand>
</feature>
<dbReference type="InterPro" id="IPR027417">
    <property type="entry name" value="P-loop_NTPase"/>
</dbReference>
<feature type="active site" evidence="14">
    <location>
        <position position="400"/>
    </location>
</feature>
<keyword evidence="12 14" id="KW-0472">Membrane</keyword>
<dbReference type="Pfam" id="PF00004">
    <property type="entry name" value="AAA"/>
    <property type="match status" value="1"/>
</dbReference>
<keyword evidence="6 14" id="KW-0547">Nucleotide-binding</keyword>
<dbReference type="FunFam" id="1.20.58.760:FF:000001">
    <property type="entry name" value="ATP-dependent zinc metalloprotease FtsH"/>
    <property type="match status" value="1"/>
</dbReference>
<dbReference type="GO" id="GO:0004222">
    <property type="term" value="F:metalloendopeptidase activity"/>
    <property type="evidence" value="ECO:0007669"/>
    <property type="project" value="InterPro"/>
</dbReference>
<dbReference type="CDD" id="cd19501">
    <property type="entry name" value="RecA-like_FtsH"/>
    <property type="match status" value="1"/>
</dbReference>
<evidence type="ECO:0000259" key="17">
    <source>
        <dbReference type="SMART" id="SM00382"/>
    </source>
</evidence>
<evidence type="ECO:0000256" key="12">
    <source>
        <dbReference type="ARBA" id="ARBA00023136"/>
    </source>
</evidence>
<comment type="subunit">
    <text evidence="14">Homohexamer.</text>
</comment>
<dbReference type="InterPro" id="IPR037219">
    <property type="entry name" value="Peptidase_M41-like"/>
</dbReference>
<evidence type="ECO:0000256" key="3">
    <source>
        <dbReference type="ARBA" id="ARBA00022670"/>
    </source>
</evidence>
<dbReference type="AlphaFoldDB" id="A0A5C6M4D4"/>
<accession>A0A5C6M4D4</accession>
<dbReference type="InterPro" id="IPR041569">
    <property type="entry name" value="AAA_lid_3"/>
</dbReference>
<comment type="cofactor">
    <cofactor evidence="14">
        <name>Zn(2+)</name>
        <dbReference type="ChEBI" id="CHEBI:29105"/>
    </cofactor>
    <text evidence="14">Binds 1 zinc ion per subunit.</text>
</comment>
<dbReference type="EMBL" id="SRHE01000276">
    <property type="protein sequence ID" value="TWW09438.1"/>
    <property type="molecule type" value="Genomic_DNA"/>
</dbReference>
<dbReference type="FunFam" id="1.10.8.60:FF:000001">
    <property type="entry name" value="ATP-dependent zinc metalloprotease FtsH"/>
    <property type="match status" value="1"/>
</dbReference>
<comment type="subcellular location">
    <subcellularLocation>
        <location evidence="14">Cell membrane</location>
        <topology evidence="14">Multi-pass membrane protein</topology>
        <orientation evidence="14">Cytoplasmic side</orientation>
    </subcellularLocation>
    <subcellularLocation>
        <location evidence="1">Membrane</location>
    </subcellularLocation>
</comment>
<comment type="caution">
    <text evidence="14">Lacks conserved residue(s) required for the propagation of feature annotation.</text>
</comment>
<dbReference type="Gene3D" id="3.40.50.300">
    <property type="entry name" value="P-loop containing nucleotide triphosphate hydrolases"/>
    <property type="match status" value="1"/>
</dbReference>
<evidence type="ECO:0000313" key="19">
    <source>
        <dbReference type="Proteomes" id="UP000321083"/>
    </source>
</evidence>
<dbReference type="Gene3D" id="1.20.58.760">
    <property type="entry name" value="Peptidase M41"/>
    <property type="match status" value="1"/>
</dbReference>
<feature type="binding site" evidence="14">
    <location>
        <position position="399"/>
    </location>
    <ligand>
        <name>Zn(2+)</name>
        <dbReference type="ChEBI" id="CHEBI:29105"/>
        <note>catalytic</note>
    </ligand>
</feature>
<dbReference type="GO" id="GO:0008270">
    <property type="term" value="F:zinc ion binding"/>
    <property type="evidence" value="ECO:0007669"/>
    <property type="project" value="UniProtKB-UniRule"/>
</dbReference>
<dbReference type="InterPro" id="IPR000642">
    <property type="entry name" value="Peptidase_M41"/>
</dbReference>
<evidence type="ECO:0000256" key="9">
    <source>
        <dbReference type="ARBA" id="ARBA00022840"/>
    </source>
</evidence>
<evidence type="ECO:0000256" key="2">
    <source>
        <dbReference type="ARBA" id="ARBA00010044"/>
    </source>
</evidence>
<dbReference type="NCBIfam" id="TIGR01241">
    <property type="entry name" value="FtsH_fam"/>
    <property type="match status" value="1"/>
</dbReference>
<dbReference type="PANTHER" id="PTHR23076">
    <property type="entry name" value="METALLOPROTEASE M41 FTSH"/>
    <property type="match status" value="1"/>
</dbReference>
<dbReference type="HAMAP" id="MF_01458">
    <property type="entry name" value="FtsH"/>
    <property type="match status" value="1"/>
</dbReference>
<keyword evidence="5 14" id="KW-0479">Metal-binding</keyword>
<evidence type="ECO:0000256" key="13">
    <source>
        <dbReference type="ARBA" id="ARBA00061570"/>
    </source>
</evidence>
<proteinExistence type="inferred from homology"/>
<sequence length="648" mass="72312">MGEEKQRKILSYSDFIRRVLPVDGSPSSAYKVVLTNGEDIARVEDKSGEIYFARVPANLLGANPELADKLVERGVQVDVQAKPSENVWAGVLSNFLVPLVLFGLFLFMLRNVGGGGAMSFGKSRARLMTKDINITFDDVAGIEESKKELEEIVDFLKNSQKYTSLGAKIPKGVMLLGPPGCGKTLLAKAVAGEAGVPFFSISGSDFVEMFVGVGASRVRDLFEQAKKNAPCIVFIDEIDAVGRQRSGMSGGGNDEREQTLNQLLVEMDGFQPNSGIIVLAATNRPDVLDKALLRPGRFDRKVTIDTPDYNGRLEILKVHTRGKPISQDVDLETLARRTPGFSGADIANLINESAILAARESKKEIEMHFLEDAIDKVAIGPERKSKIIKPKDQVNTAIHEVGHTLISIFYESSNEFHKVTIIPRGMALGLTWSTEEEYRVSQSEKQLRVEMRVLLGGRAAEEIIFGRENVTTGASNDMERCSAIARAMITRFGMNDSLGIVTYGDRQGNSFLDQEFSSRNYSEGYANKIDAEVQNLIDLLYKEVKQCLNDHRNELLAVSQVLLQKETLDKEEVFQVLEQVKTGEFETLPLDQFETLASSRTPEKIKLLIKEEQDKRRAERERLRHLEQLKKSAEQNEQERPRDERFYG</sequence>
<evidence type="ECO:0000256" key="14">
    <source>
        <dbReference type="HAMAP-Rule" id="MF_01458"/>
    </source>
</evidence>
<reference evidence="18 19" key="2">
    <citation type="submission" date="2019-08" db="EMBL/GenBank/DDBJ databases">
        <authorList>
            <person name="Henke P."/>
        </authorList>
    </citation>
    <scope>NUCLEOTIDE SEQUENCE [LARGE SCALE GENOMIC DNA]</scope>
    <source>
        <strain evidence="18">Phe10_nw2017</strain>
    </source>
</reference>
<comment type="function">
    <text evidence="14">Acts as a processive, ATP-dependent zinc metallopeptidase for both cytoplasmic and membrane proteins. Plays a role in the quality control of integral membrane proteins.</text>
</comment>
<dbReference type="InterPro" id="IPR005936">
    <property type="entry name" value="FtsH"/>
</dbReference>
<reference evidence="18 19" key="1">
    <citation type="submission" date="2019-08" db="EMBL/GenBank/DDBJ databases">
        <title>100 year-old enigma solved: identification of Planctomyces bekefii, the type genus and species of the phylum Planctomycetes.</title>
        <authorList>
            <person name="Svetlana D.N."/>
            <person name="Overmann J."/>
        </authorList>
    </citation>
    <scope>NUCLEOTIDE SEQUENCE [LARGE SCALE GENOMIC DNA]</scope>
    <source>
        <strain evidence="18">Phe10_nw2017</strain>
    </source>
</reference>
<dbReference type="SMART" id="SM00382">
    <property type="entry name" value="AAA"/>
    <property type="match status" value="1"/>
</dbReference>
<protein>
    <recommendedName>
        <fullName evidence="14">ATP-dependent zinc metalloprotease FtsH</fullName>
        <ecNumber evidence="14">3.4.24.-</ecNumber>
    </recommendedName>
</protein>
<evidence type="ECO:0000256" key="8">
    <source>
        <dbReference type="ARBA" id="ARBA00022833"/>
    </source>
</evidence>
<dbReference type="InterPro" id="IPR003959">
    <property type="entry name" value="ATPase_AAA_core"/>
</dbReference>
<feature type="binding site" evidence="14">
    <location>
        <position position="403"/>
    </location>
    <ligand>
        <name>Zn(2+)</name>
        <dbReference type="ChEBI" id="CHEBI:29105"/>
        <note>catalytic</note>
    </ligand>
</feature>
<comment type="similarity">
    <text evidence="2 14">In the C-terminal section; belongs to the peptidase M41 family.</text>
</comment>
<feature type="domain" description="AAA+ ATPase" evidence="17">
    <location>
        <begin position="169"/>
        <end position="308"/>
    </location>
</feature>
<dbReference type="EC" id="3.4.24.-" evidence="14"/>
<dbReference type="GO" id="GO:0016887">
    <property type="term" value="F:ATP hydrolysis activity"/>
    <property type="evidence" value="ECO:0007669"/>
    <property type="project" value="UniProtKB-UniRule"/>
</dbReference>
<feature type="transmembrane region" description="Helical" evidence="14">
    <location>
        <begin position="87"/>
        <end position="109"/>
    </location>
</feature>
<dbReference type="GO" id="GO:0030163">
    <property type="term" value="P:protein catabolic process"/>
    <property type="evidence" value="ECO:0007669"/>
    <property type="project" value="UniProtKB-UniRule"/>
</dbReference>
<dbReference type="PROSITE" id="PS00674">
    <property type="entry name" value="AAA"/>
    <property type="match status" value="1"/>
</dbReference>
<keyword evidence="11 14" id="KW-0482">Metalloprotease</keyword>
<dbReference type="GO" id="GO:0005886">
    <property type="term" value="C:plasma membrane"/>
    <property type="evidence" value="ECO:0007669"/>
    <property type="project" value="UniProtKB-SubCell"/>
</dbReference>
<dbReference type="Proteomes" id="UP000321083">
    <property type="component" value="Unassembled WGS sequence"/>
</dbReference>